<gene>
    <name evidence="2" type="ordered locus">Deima_0430</name>
</gene>
<dbReference type="Pfam" id="PF01590">
    <property type="entry name" value="GAF"/>
    <property type="match status" value="1"/>
</dbReference>
<dbReference type="PANTHER" id="PTHR43102">
    <property type="entry name" value="SLR1143 PROTEIN"/>
    <property type="match status" value="1"/>
</dbReference>
<dbReference type="SMART" id="SM00065">
    <property type="entry name" value="GAF"/>
    <property type="match status" value="1"/>
</dbReference>
<dbReference type="Proteomes" id="UP000008635">
    <property type="component" value="Chromosome"/>
</dbReference>
<evidence type="ECO:0000313" key="3">
    <source>
        <dbReference type="Proteomes" id="UP000008635"/>
    </source>
</evidence>
<dbReference type="HOGENOM" id="CLU_000445_11_32_0"/>
<dbReference type="RefSeq" id="WP_013555595.1">
    <property type="nucleotide sequence ID" value="NC_014958.1"/>
</dbReference>
<evidence type="ECO:0000313" key="2">
    <source>
        <dbReference type="EMBL" id="ADV66090.1"/>
    </source>
</evidence>
<dbReference type="AlphaFoldDB" id="E8U4V1"/>
<keyword evidence="3" id="KW-1185">Reference proteome</keyword>
<accession>E8U4V1</accession>
<sequence length="342" mass="36913">MTAAPLPADEYARLLTLARYQILDTLPEPGFDRITRLAAAILRVPVALINFVDADRQWGKALVGLQDSEAPRQDSFCAWAILNPEPLIVRDALQDARFVDNPMVRGEPHVRLYAGVPLITPAGHRVGTLCVTDTAPRDLQPNEVQALQDLAALTVEMLELRLQALTHQALQTRAQQQEDLERTAQHADTLEAVNALMTFPLTPEEATLTSVALIGEMVDADWTALLSLRGAQRTAQAVHHRPKADAAFLEAVVSLTEWPVNLGGGAVYVDRTGTAHASALPVSVGDAVWLPLGTFGDVTYALVGARSPLNPVQQWRPSDRALLEAAASAVRAALARRAPPGN</sequence>
<dbReference type="InterPro" id="IPR003018">
    <property type="entry name" value="GAF"/>
</dbReference>
<dbReference type="SUPFAM" id="SSF55781">
    <property type="entry name" value="GAF domain-like"/>
    <property type="match status" value="1"/>
</dbReference>
<name>E8U4V1_DEIML</name>
<organism evidence="2 3">
    <name type="scientific">Deinococcus maricopensis (strain DSM 21211 / LMG 22137 / NRRL B-23946 / LB-34)</name>
    <dbReference type="NCBI Taxonomy" id="709986"/>
    <lineage>
        <taxon>Bacteria</taxon>
        <taxon>Thermotogati</taxon>
        <taxon>Deinococcota</taxon>
        <taxon>Deinococci</taxon>
        <taxon>Deinococcales</taxon>
        <taxon>Deinococcaceae</taxon>
        <taxon>Deinococcus</taxon>
    </lineage>
</organism>
<proteinExistence type="predicted"/>
<dbReference type="InterPro" id="IPR029016">
    <property type="entry name" value="GAF-like_dom_sf"/>
</dbReference>
<reference evidence="3" key="2">
    <citation type="submission" date="2011-01" db="EMBL/GenBank/DDBJ databases">
        <title>The complete genome of Deinococcus maricopensis DSM 21211.</title>
        <authorList>
            <consortium name="US DOE Joint Genome Institute (JGI-PGF)"/>
            <person name="Lucas S."/>
            <person name="Copeland A."/>
            <person name="Lapidus A."/>
            <person name="Goodwin L."/>
            <person name="Pitluck S."/>
            <person name="Kyrpides N."/>
            <person name="Mavromatis K."/>
            <person name="Pagani I."/>
            <person name="Ivanova N."/>
            <person name="Ovchinnikova G."/>
            <person name="Zeytun A."/>
            <person name="Detter J.C."/>
            <person name="Han C."/>
            <person name="Land M."/>
            <person name="Hauser L."/>
            <person name="Markowitz V."/>
            <person name="Cheng J.-F."/>
            <person name="Hugenholtz P."/>
            <person name="Woyke T."/>
            <person name="Wu D."/>
            <person name="Pukall R."/>
            <person name="Gehrich-Schroeter G."/>
            <person name="Brambilla E."/>
            <person name="Klenk H.-P."/>
            <person name="Eisen J.A."/>
        </authorList>
    </citation>
    <scope>NUCLEOTIDE SEQUENCE [LARGE SCALE GENOMIC DNA]</scope>
    <source>
        <strain evidence="3">DSM 21211 / LMG 22137 / NRRL B-23946 / LB-34</strain>
    </source>
</reference>
<dbReference type="STRING" id="709986.Deima_0430"/>
<dbReference type="EMBL" id="CP002454">
    <property type="protein sequence ID" value="ADV66090.1"/>
    <property type="molecule type" value="Genomic_DNA"/>
</dbReference>
<dbReference type="Gene3D" id="3.30.450.40">
    <property type="match status" value="1"/>
</dbReference>
<dbReference type="eggNOG" id="COG2203">
    <property type="taxonomic scope" value="Bacteria"/>
</dbReference>
<dbReference type="KEGG" id="dmr:Deima_0430"/>
<feature type="domain" description="GAF" evidence="1">
    <location>
        <begin position="26"/>
        <end position="170"/>
    </location>
</feature>
<dbReference type="OrthoDB" id="9812358at2"/>
<protein>
    <submittedName>
        <fullName evidence="2">GAF domain protein</fullName>
    </submittedName>
</protein>
<dbReference type="PANTHER" id="PTHR43102:SF2">
    <property type="entry name" value="GAF DOMAIN-CONTAINING PROTEIN"/>
    <property type="match status" value="1"/>
</dbReference>
<evidence type="ECO:0000259" key="1">
    <source>
        <dbReference type="SMART" id="SM00065"/>
    </source>
</evidence>
<reference evidence="2 3" key="1">
    <citation type="journal article" date="2011" name="Stand. Genomic Sci.">
        <title>Complete genome sequence of Deinococcus maricopensis type strain (LB-34).</title>
        <authorList>
            <person name="Pukall R."/>
            <person name="Zeytun A."/>
            <person name="Lucas S."/>
            <person name="Lapidus A."/>
            <person name="Hammon N."/>
            <person name="Deshpande S."/>
            <person name="Nolan M."/>
            <person name="Cheng J.F."/>
            <person name="Pitluck S."/>
            <person name="Liolios K."/>
            <person name="Pagani I."/>
            <person name="Mikhailova N."/>
            <person name="Ivanova N."/>
            <person name="Mavromatis K."/>
            <person name="Pati A."/>
            <person name="Tapia R."/>
            <person name="Han C."/>
            <person name="Goodwin L."/>
            <person name="Chen A."/>
            <person name="Palaniappan K."/>
            <person name="Land M."/>
            <person name="Hauser L."/>
            <person name="Chang Y.J."/>
            <person name="Jeffries C.D."/>
            <person name="Brambilla E.M."/>
            <person name="Rohde M."/>
            <person name="Goker M."/>
            <person name="Detter J.C."/>
            <person name="Woyke T."/>
            <person name="Bristow J."/>
            <person name="Eisen J.A."/>
            <person name="Markowitz V."/>
            <person name="Hugenholtz P."/>
            <person name="Kyrpides N.C."/>
            <person name="Klenk H.P."/>
        </authorList>
    </citation>
    <scope>NUCLEOTIDE SEQUENCE [LARGE SCALE GENOMIC DNA]</scope>
    <source>
        <strain evidence="3">DSM 21211 / LMG 22137 / NRRL B-23946 / LB-34</strain>
    </source>
</reference>